<dbReference type="Gene3D" id="3.20.20.70">
    <property type="entry name" value="Aldolase class I"/>
    <property type="match status" value="1"/>
</dbReference>
<reference evidence="2 3" key="1">
    <citation type="submission" date="2019-06" db="EMBL/GenBank/DDBJ databases">
        <title>Sequencing the genomes of 1000 actinobacteria strains.</title>
        <authorList>
            <person name="Klenk H.-P."/>
        </authorList>
    </citation>
    <scope>NUCLEOTIDE SEQUENCE [LARGE SCALE GENOMIC DNA]</scope>
    <source>
        <strain evidence="2 3">DSM 46837</strain>
    </source>
</reference>
<keyword evidence="3" id="KW-1185">Reference proteome</keyword>
<dbReference type="EMBL" id="VFQE01000001">
    <property type="protein sequence ID" value="TQN40920.1"/>
    <property type="molecule type" value="Genomic_DNA"/>
</dbReference>
<sequence length="496" mass="54637">MPRVGSVQPDAGGPARPLPGDDTGAMPSLLRRLRATWHGFADRSRPVHPETARALRERWAALPAHVQTPAQTLGRHAVGCEGTHGVFPKCNLTCTPCYHSADANKVRVDGGHTLREIESQMSFLRERRGPYAHAQLIGGEVSLLSPDDHAAALQAMRDHGRSPMSMTHGDFDPEYLRDLVTGPDGTLRFDRISFAAHVDSLMRGRRGAVRPRSEAELHPFRQQFVQMFRDLRAATGLRYYLAHNMTVTPANLGQVAETVRAVLPMGFSMMSFQPAAHVGDDRRWKESYTAVDADAVWAELEKGLGQRIAHEGIEFGDPRCNRLAFGFLAGGRWTPFVDPDSAADRAARERFFAHWGGLAFSGTPPLLLLVKIARVLRHHPDDAAVAARWFARLLRRAGGLRHLVRAARAGTLGLMTFEVHSFMDAADVGPAWELMQQGVESDDPRIRATQERLAACTYSMAHPETGQLVPACAQHSVLDVTENAQLRRLLPLTVVG</sequence>
<dbReference type="Proteomes" id="UP000319865">
    <property type="component" value="Unassembled WGS sequence"/>
</dbReference>
<gene>
    <name evidence="2" type="ORF">FHU33_0271</name>
</gene>
<dbReference type="InterPro" id="IPR013785">
    <property type="entry name" value="Aldolase_TIM"/>
</dbReference>
<organism evidence="2 3">
    <name type="scientific">Blastococcus colisei</name>
    <dbReference type="NCBI Taxonomy" id="1564162"/>
    <lineage>
        <taxon>Bacteria</taxon>
        <taxon>Bacillati</taxon>
        <taxon>Actinomycetota</taxon>
        <taxon>Actinomycetes</taxon>
        <taxon>Geodermatophilales</taxon>
        <taxon>Geodermatophilaceae</taxon>
        <taxon>Blastococcus</taxon>
    </lineage>
</organism>
<dbReference type="AlphaFoldDB" id="A0A543PAA1"/>
<evidence type="ECO:0000313" key="3">
    <source>
        <dbReference type="Proteomes" id="UP000319865"/>
    </source>
</evidence>
<proteinExistence type="predicted"/>
<evidence type="ECO:0000256" key="1">
    <source>
        <dbReference type="SAM" id="MobiDB-lite"/>
    </source>
</evidence>
<dbReference type="SUPFAM" id="SSF102114">
    <property type="entry name" value="Radical SAM enzymes"/>
    <property type="match status" value="1"/>
</dbReference>
<feature type="region of interest" description="Disordered" evidence="1">
    <location>
        <begin position="1"/>
        <end position="26"/>
    </location>
</feature>
<accession>A0A543PAA1</accession>
<dbReference type="InterPro" id="IPR058240">
    <property type="entry name" value="rSAM_sf"/>
</dbReference>
<name>A0A543PAA1_9ACTN</name>
<protein>
    <submittedName>
        <fullName evidence="2">MoaA/NifB/PqqE/SkfB family radical SAM enzyme</fullName>
    </submittedName>
</protein>
<evidence type="ECO:0000313" key="2">
    <source>
        <dbReference type="EMBL" id="TQN40920.1"/>
    </source>
</evidence>
<comment type="caution">
    <text evidence="2">The sequence shown here is derived from an EMBL/GenBank/DDBJ whole genome shotgun (WGS) entry which is preliminary data.</text>
</comment>